<dbReference type="RefSeq" id="WP_124342167.1">
    <property type="nucleotide sequence ID" value="NZ_BHYL01000084.1"/>
</dbReference>
<gene>
    <name evidence="1" type="ORF">CTKZ_11920</name>
</gene>
<organism evidence="1 2">
    <name type="scientific">Cellulomonas algicola</name>
    <dbReference type="NCBI Taxonomy" id="2071633"/>
    <lineage>
        <taxon>Bacteria</taxon>
        <taxon>Bacillati</taxon>
        <taxon>Actinomycetota</taxon>
        <taxon>Actinomycetes</taxon>
        <taxon>Micrococcales</taxon>
        <taxon>Cellulomonadaceae</taxon>
        <taxon>Cellulomonas</taxon>
    </lineage>
</organism>
<evidence type="ECO:0000313" key="2">
    <source>
        <dbReference type="Proteomes" id="UP000288246"/>
    </source>
</evidence>
<dbReference type="OrthoDB" id="8610356at2"/>
<dbReference type="Proteomes" id="UP000288246">
    <property type="component" value="Unassembled WGS sequence"/>
</dbReference>
<dbReference type="AlphaFoldDB" id="A0A401UYM0"/>
<sequence>MTILLGGAASPIGWSVQFVDVPADGLVDELVRWRTGLGHRTVVSSPRAYPDVLEDLAPFESPWTRELVLPCGDRWSAYLNNGTEGGDPTASAHALAARLDARCVVAVHAPRHGPGHQSTQLWVHGPGGQVPSRHVRTLTADAADDRWSWYALGDPFDFEDTDRYTARRVRDRFDRPLLLRYLAALGIPADDDARYGPGVVVQQLVDHPVRSETLEEARRSLAP</sequence>
<keyword evidence="2" id="KW-1185">Reference proteome</keyword>
<dbReference type="EMBL" id="BHYL01000084">
    <property type="protein sequence ID" value="GCD19630.1"/>
    <property type="molecule type" value="Genomic_DNA"/>
</dbReference>
<protein>
    <submittedName>
        <fullName evidence="1">Uncharacterized protein</fullName>
    </submittedName>
</protein>
<reference evidence="1 2" key="1">
    <citation type="submission" date="2018-11" db="EMBL/GenBank/DDBJ databases">
        <title>Draft genome sequence of Cellulomonas takizawaensis strain TKZ-21.</title>
        <authorList>
            <person name="Yamamura H."/>
            <person name="Hayashi T."/>
            <person name="Hamada M."/>
            <person name="Serisawa Y."/>
            <person name="Matsuyama K."/>
            <person name="Nakagawa Y."/>
            <person name="Otoguro M."/>
            <person name="Yanagida F."/>
            <person name="Hayakawa M."/>
        </authorList>
    </citation>
    <scope>NUCLEOTIDE SEQUENCE [LARGE SCALE GENOMIC DNA]</scope>
    <source>
        <strain evidence="1 2">TKZ-21</strain>
    </source>
</reference>
<comment type="caution">
    <text evidence="1">The sequence shown here is derived from an EMBL/GenBank/DDBJ whole genome shotgun (WGS) entry which is preliminary data.</text>
</comment>
<evidence type="ECO:0000313" key="1">
    <source>
        <dbReference type="EMBL" id="GCD19630.1"/>
    </source>
</evidence>
<proteinExistence type="predicted"/>
<name>A0A401UYM0_9CELL</name>
<accession>A0A401UYM0</accession>